<proteinExistence type="inferred from homology"/>
<accession>A0A9D9HR10</accession>
<dbReference type="Pfam" id="PF01479">
    <property type="entry name" value="S4"/>
    <property type="match status" value="1"/>
</dbReference>
<dbReference type="GO" id="GO:0000455">
    <property type="term" value="P:enzyme-directed rRNA pseudouridine synthesis"/>
    <property type="evidence" value="ECO:0007669"/>
    <property type="project" value="TreeGrafter"/>
</dbReference>
<name>A0A9D9HR10_9SPIR</name>
<keyword evidence="3" id="KW-0694">RNA-binding</keyword>
<dbReference type="GO" id="GO:0003723">
    <property type="term" value="F:RNA binding"/>
    <property type="evidence" value="ECO:0007669"/>
    <property type="project" value="UniProtKB-KW"/>
</dbReference>
<dbReference type="InterPro" id="IPR050188">
    <property type="entry name" value="RluA_PseudoU_synthase"/>
</dbReference>
<organism evidence="6 7">
    <name type="scientific">Candidatus Gallitreponema excrementavium</name>
    <dbReference type="NCBI Taxonomy" id="2840840"/>
    <lineage>
        <taxon>Bacteria</taxon>
        <taxon>Pseudomonadati</taxon>
        <taxon>Spirochaetota</taxon>
        <taxon>Spirochaetia</taxon>
        <taxon>Spirochaetales</taxon>
        <taxon>Candidatus Gallitreponema</taxon>
    </lineage>
</organism>
<dbReference type="CDD" id="cd00165">
    <property type="entry name" value="S4"/>
    <property type="match status" value="1"/>
</dbReference>
<feature type="domain" description="RNA-binding S4" evidence="5">
    <location>
        <begin position="38"/>
        <end position="71"/>
    </location>
</feature>
<reference evidence="6" key="2">
    <citation type="journal article" date="2021" name="PeerJ">
        <title>Extensive microbial diversity within the chicken gut microbiome revealed by metagenomics and culture.</title>
        <authorList>
            <person name="Gilroy R."/>
            <person name="Ravi A."/>
            <person name="Getino M."/>
            <person name="Pursley I."/>
            <person name="Horton D.L."/>
            <person name="Alikhan N.F."/>
            <person name="Baker D."/>
            <person name="Gharbi K."/>
            <person name="Hall N."/>
            <person name="Watson M."/>
            <person name="Adriaenssens E.M."/>
            <person name="Foster-Nyarko E."/>
            <person name="Jarju S."/>
            <person name="Secka A."/>
            <person name="Antonio M."/>
            <person name="Oren A."/>
            <person name="Chaudhuri R.R."/>
            <person name="La Ragione R."/>
            <person name="Hildebrand F."/>
            <person name="Pallen M.J."/>
        </authorList>
    </citation>
    <scope>NUCLEOTIDE SEQUENCE</scope>
    <source>
        <strain evidence="6">10532</strain>
    </source>
</reference>
<dbReference type="PROSITE" id="PS50889">
    <property type="entry name" value="S4"/>
    <property type="match status" value="1"/>
</dbReference>
<dbReference type="CDD" id="cd02869">
    <property type="entry name" value="PseudoU_synth_RluA_like"/>
    <property type="match status" value="1"/>
</dbReference>
<dbReference type="InterPro" id="IPR002942">
    <property type="entry name" value="S4_RNA-bd"/>
</dbReference>
<sequence>MEIKEYILYPESKESLISLLKGKFYETVINENPGHKISNSKIRRLLVSGNVFVNDTRIKIPGYVVRRGDRIRIFFDQEKFEFEKSPGDIPFTLENRDVIYEDEYLIAVNKPPCFPTEAVIVKDRNNLHYEVKNYLWKKSGQKNIPYAGVLHRLDRETSGVVVFSKNRNINKEMFDIFSNHNLTKKYLALSFAEKPGINKSFTVSGFMKRTSPKSRQCKWGIVTENRNGVEEKYSKTDFEILGFRNCTVLIRAVPLTGRTHQIRVHLASENLPILGDSLYGGKLKYGKTAVPRTMLHAEEISFTHPVTGEKLCLKANLPGDFKKLLKDAGL</sequence>
<keyword evidence="2" id="KW-0413">Isomerase</keyword>
<comment type="caution">
    <text evidence="6">The sequence shown here is derived from an EMBL/GenBank/DDBJ whole genome shotgun (WGS) entry which is preliminary data.</text>
</comment>
<dbReference type="Gene3D" id="3.10.290.10">
    <property type="entry name" value="RNA-binding S4 domain"/>
    <property type="match status" value="1"/>
</dbReference>
<dbReference type="Proteomes" id="UP000823638">
    <property type="component" value="Unassembled WGS sequence"/>
</dbReference>
<dbReference type="AlphaFoldDB" id="A0A9D9HR10"/>
<dbReference type="GO" id="GO:0120159">
    <property type="term" value="F:rRNA pseudouridine synthase activity"/>
    <property type="evidence" value="ECO:0007669"/>
    <property type="project" value="UniProtKB-ARBA"/>
</dbReference>
<gene>
    <name evidence="6" type="ORF">IAA81_10835</name>
</gene>
<evidence type="ECO:0000313" key="6">
    <source>
        <dbReference type="EMBL" id="MBO8458699.1"/>
    </source>
</evidence>
<evidence type="ECO:0000313" key="7">
    <source>
        <dbReference type="Proteomes" id="UP000823638"/>
    </source>
</evidence>
<dbReference type="InterPro" id="IPR036986">
    <property type="entry name" value="S4_RNA-bd_sf"/>
</dbReference>
<dbReference type="PROSITE" id="PS01129">
    <property type="entry name" value="PSI_RLU"/>
    <property type="match status" value="1"/>
</dbReference>
<protein>
    <submittedName>
        <fullName evidence="6">RluA family pseudouridine synthase</fullName>
    </submittedName>
</protein>
<dbReference type="SUPFAM" id="SSF55120">
    <property type="entry name" value="Pseudouridine synthase"/>
    <property type="match status" value="1"/>
</dbReference>
<dbReference type="Pfam" id="PF00849">
    <property type="entry name" value="PseudoU_synth_2"/>
    <property type="match status" value="1"/>
</dbReference>
<evidence type="ECO:0000259" key="4">
    <source>
        <dbReference type="Pfam" id="PF00849"/>
    </source>
</evidence>
<dbReference type="Gene3D" id="3.30.2350.10">
    <property type="entry name" value="Pseudouridine synthase"/>
    <property type="match status" value="1"/>
</dbReference>
<feature type="domain" description="Pseudouridine synthase RsuA/RluA-like" evidence="4">
    <location>
        <begin position="105"/>
        <end position="268"/>
    </location>
</feature>
<dbReference type="PANTHER" id="PTHR21600">
    <property type="entry name" value="MITOCHONDRIAL RNA PSEUDOURIDINE SYNTHASE"/>
    <property type="match status" value="1"/>
</dbReference>
<dbReference type="SUPFAM" id="SSF55174">
    <property type="entry name" value="Alpha-L RNA-binding motif"/>
    <property type="match status" value="1"/>
</dbReference>
<evidence type="ECO:0000256" key="2">
    <source>
        <dbReference type="ARBA" id="ARBA00023235"/>
    </source>
</evidence>
<dbReference type="InterPro" id="IPR020103">
    <property type="entry name" value="PsdUridine_synth_cat_dom_sf"/>
</dbReference>
<dbReference type="PANTHER" id="PTHR21600:SF87">
    <property type="entry name" value="RNA PSEUDOURIDYLATE SYNTHASE DOMAIN-CONTAINING PROTEIN 1"/>
    <property type="match status" value="1"/>
</dbReference>
<dbReference type="EMBL" id="JADIMM010000121">
    <property type="protein sequence ID" value="MBO8458699.1"/>
    <property type="molecule type" value="Genomic_DNA"/>
</dbReference>
<reference evidence="6" key="1">
    <citation type="submission" date="2020-10" db="EMBL/GenBank/DDBJ databases">
        <authorList>
            <person name="Gilroy R."/>
        </authorList>
    </citation>
    <scope>NUCLEOTIDE SEQUENCE</scope>
    <source>
        <strain evidence="6">10532</strain>
    </source>
</reference>
<dbReference type="InterPro" id="IPR006224">
    <property type="entry name" value="PsdUridine_synth_RluA-like_CS"/>
</dbReference>
<dbReference type="InterPro" id="IPR006145">
    <property type="entry name" value="PsdUridine_synth_RsuA/RluA"/>
</dbReference>
<evidence type="ECO:0000256" key="1">
    <source>
        <dbReference type="ARBA" id="ARBA00010876"/>
    </source>
</evidence>
<comment type="similarity">
    <text evidence="1">Belongs to the pseudouridine synthase RluA family.</text>
</comment>
<evidence type="ECO:0000256" key="3">
    <source>
        <dbReference type="PROSITE-ProRule" id="PRU00182"/>
    </source>
</evidence>
<evidence type="ECO:0000259" key="5">
    <source>
        <dbReference type="Pfam" id="PF01479"/>
    </source>
</evidence>